<dbReference type="InterPro" id="IPR001307">
    <property type="entry name" value="Thiosulphate_STrfase_CS"/>
</dbReference>
<dbReference type="PROSITE" id="PS50206">
    <property type="entry name" value="RHODANESE_3"/>
    <property type="match status" value="2"/>
</dbReference>
<dbReference type="PANTHER" id="PTHR11364:SF27">
    <property type="entry name" value="SULFURTRANSFERASE"/>
    <property type="match status" value="1"/>
</dbReference>
<dbReference type="CDD" id="cd01448">
    <property type="entry name" value="TST_Repeat_1"/>
    <property type="match status" value="1"/>
</dbReference>
<dbReference type="RefSeq" id="XP_022080477.1">
    <property type="nucleotide sequence ID" value="XM_022224785.1"/>
</dbReference>
<keyword evidence="4" id="KW-0677">Repeat</keyword>
<protein>
    <recommendedName>
        <fullName evidence="5">Sulfurtransferase</fullName>
    </recommendedName>
</protein>
<keyword evidence="2" id="KW-0963">Cytoplasm</keyword>
<feature type="domain" description="Rhodanese" evidence="6">
    <location>
        <begin position="172"/>
        <end position="289"/>
    </location>
</feature>
<evidence type="ECO:0000256" key="5">
    <source>
        <dbReference type="RuleBase" id="RU000507"/>
    </source>
</evidence>
<evidence type="ECO:0000256" key="2">
    <source>
        <dbReference type="ARBA" id="ARBA00022490"/>
    </source>
</evidence>
<dbReference type="InterPro" id="IPR036873">
    <property type="entry name" value="Rhodanese-like_dom_sf"/>
</dbReference>
<accession>A0A8B7XK18</accession>
<evidence type="ECO:0000313" key="8">
    <source>
        <dbReference type="RefSeq" id="XP_022080477.1"/>
    </source>
</evidence>
<gene>
    <name evidence="8" type="primary">LOC110973732</name>
</gene>
<dbReference type="OMA" id="NNNWFAS"/>
<dbReference type="GO" id="GO:0004792">
    <property type="term" value="F:thiosulfate-cyanide sulfurtransferase activity"/>
    <property type="evidence" value="ECO:0007669"/>
    <property type="project" value="InterPro"/>
</dbReference>
<dbReference type="FunFam" id="3.40.250.10:FF:000001">
    <property type="entry name" value="Sulfurtransferase"/>
    <property type="match status" value="1"/>
</dbReference>
<dbReference type="OrthoDB" id="270167at2759"/>
<keyword evidence="3 5" id="KW-0808">Transferase</keyword>
<dbReference type="KEGG" id="aplc:110973732"/>
<dbReference type="GO" id="GO:0005739">
    <property type="term" value="C:mitochondrion"/>
    <property type="evidence" value="ECO:0007669"/>
    <property type="project" value="TreeGrafter"/>
</dbReference>
<comment type="subcellular location">
    <subcellularLocation>
        <location evidence="1">Cytoplasm</location>
    </subcellularLocation>
</comment>
<evidence type="ECO:0000256" key="4">
    <source>
        <dbReference type="ARBA" id="ARBA00022737"/>
    </source>
</evidence>
<dbReference type="InterPro" id="IPR001763">
    <property type="entry name" value="Rhodanese-like_dom"/>
</dbReference>
<dbReference type="AlphaFoldDB" id="A0A8B7XK18"/>
<dbReference type="CDD" id="cd01449">
    <property type="entry name" value="TST_Repeat_2"/>
    <property type="match status" value="1"/>
</dbReference>
<evidence type="ECO:0000313" key="7">
    <source>
        <dbReference type="Proteomes" id="UP000694845"/>
    </source>
</evidence>
<dbReference type="PANTHER" id="PTHR11364">
    <property type="entry name" value="THIOSULFATE SULFERTANSFERASE"/>
    <property type="match status" value="1"/>
</dbReference>
<dbReference type="FunFam" id="3.40.250.10:FF:000015">
    <property type="entry name" value="Sulfurtransferase"/>
    <property type="match status" value="1"/>
</dbReference>
<reference evidence="8" key="1">
    <citation type="submission" date="2025-08" db="UniProtKB">
        <authorList>
            <consortium name="RefSeq"/>
        </authorList>
    </citation>
    <scope>IDENTIFICATION</scope>
</reference>
<name>A0A8B7XK18_ACAPL</name>
<dbReference type="Pfam" id="PF00581">
    <property type="entry name" value="Rhodanese"/>
    <property type="match status" value="2"/>
</dbReference>
<dbReference type="SUPFAM" id="SSF52821">
    <property type="entry name" value="Rhodanese/Cell cycle control phosphatase"/>
    <property type="match status" value="2"/>
</dbReference>
<dbReference type="Proteomes" id="UP000694845">
    <property type="component" value="Unplaced"/>
</dbReference>
<dbReference type="PROSITE" id="PS00683">
    <property type="entry name" value="RHODANESE_2"/>
    <property type="match status" value="1"/>
</dbReference>
<dbReference type="SMART" id="SM00450">
    <property type="entry name" value="RHOD"/>
    <property type="match status" value="2"/>
</dbReference>
<dbReference type="Gene3D" id="3.40.250.10">
    <property type="entry name" value="Rhodanese-like domain"/>
    <property type="match status" value="2"/>
</dbReference>
<evidence type="ECO:0000256" key="3">
    <source>
        <dbReference type="ARBA" id="ARBA00022679"/>
    </source>
</evidence>
<sequence>MQKVSTLVSVGWVAKQINSKAKNFCILDASWHLPMVKRDPLKEYREAHIPSALFFDIEKCSAYGGAGNLSLTLPSPDEFAKYVGTLGIDNDTHVVVYENNAKFGVFSAPRAWWMFRMFGHNIVSVMEGGLPLWTKEGHETTDVIPEVDRVQFRASYMQNLLKSFSDIEANLEAETFKVMDARAKGRFTGDMPEPREGIESGHIPNSISLPFQAMLQEEDGIKKFKLPDALREAFADAGLDLGQPITASCGSGISACILAMGAYLAGTEDVAVFDGSWEEFYLKMKDTKPENILKG</sequence>
<proteinExistence type="predicted"/>
<keyword evidence="7" id="KW-1185">Reference proteome</keyword>
<dbReference type="InterPro" id="IPR045078">
    <property type="entry name" value="TST/MPST-like"/>
</dbReference>
<feature type="domain" description="Rhodanese" evidence="6">
    <location>
        <begin position="20"/>
        <end position="142"/>
    </location>
</feature>
<organism evidence="7 8">
    <name type="scientific">Acanthaster planci</name>
    <name type="common">Crown-of-thorns starfish</name>
    <dbReference type="NCBI Taxonomy" id="133434"/>
    <lineage>
        <taxon>Eukaryota</taxon>
        <taxon>Metazoa</taxon>
        <taxon>Echinodermata</taxon>
        <taxon>Eleutherozoa</taxon>
        <taxon>Asterozoa</taxon>
        <taxon>Asteroidea</taxon>
        <taxon>Valvatacea</taxon>
        <taxon>Valvatida</taxon>
        <taxon>Acanthasteridae</taxon>
        <taxon>Acanthaster</taxon>
    </lineage>
</organism>
<evidence type="ECO:0000256" key="1">
    <source>
        <dbReference type="ARBA" id="ARBA00004496"/>
    </source>
</evidence>
<evidence type="ECO:0000259" key="6">
    <source>
        <dbReference type="PROSITE" id="PS50206"/>
    </source>
</evidence>
<dbReference type="GeneID" id="110973732"/>